<gene>
    <name evidence="3" type="ORF">ACFSR3_06035</name>
</gene>
<dbReference type="PROSITE" id="PS51257">
    <property type="entry name" value="PROKAR_LIPOPROTEIN"/>
    <property type="match status" value="1"/>
</dbReference>
<evidence type="ECO:0000256" key="1">
    <source>
        <dbReference type="SAM" id="MobiDB-lite"/>
    </source>
</evidence>
<feature type="compositionally biased region" description="Acidic residues" evidence="1">
    <location>
        <begin position="203"/>
        <end position="215"/>
    </location>
</feature>
<protein>
    <recommendedName>
        <fullName evidence="5">Lipoprotein</fullName>
    </recommendedName>
</protein>
<evidence type="ECO:0000313" key="4">
    <source>
        <dbReference type="Proteomes" id="UP001597480"/>
    </source>
</evidence>
<organism evidence="3 4">
    <name type="scientific">Flavobacterium suzhouense</name>
    <dbReference type="NCBI Taxonomy" id="1529638"/>
    <lineage>
        <taxon>Bacteria</taxon>
        <taxon>Pseudomonadati</taxon>
        <taxon>Bacteroidota</taxon>
        <taxon>Flavobacteriia</taxon>
        <taxon>Flavobacteriales</taxon>
        <taxon>Flavobacteriaceae</taxon>
        <taxon>Flavobacterium</taxon>
    </lineage>
</organism>
<dbReference type="Proteomes" id="UP001597480">
    <property type="component" value="Unassembled WGS sequence"/>
</dbReference>
<keyword evidence="2" id="KW-0732">Signal</keyword>
<accession>A0ABW5NS15</accession>
<feature type="region of interest" description="Disordered" evidence="1">
    <location>
        <begin position="159"/>
        <end position="217"/>
    </location>
</feature>
<keyword evidence="4" id="KW-1185">Reference proteome</keyword>
<evidence type="ECO:0000313" key="3">
    <source>
        <dbReference type="EMBL" id="MFD2601609.1"/>
    </source>
</evidence>
<feature type="compositionally biased region" description="Acidic residues" evidence="1">
    <location>
        <begin position="181"/>
        <end position="195"/>
    </location>
</feature>
<evidence type="ECO:0008006" key="5">
    <source>
        <dbReference type="Google" id="ProtNLM"/>
    </source>
</evidence>
<reference evidence="4" key="1">
    <citation type="journal article" date="2019" name="Int. J. Syst. Evol. Microbiol.">
        <title>The Global Catalogue of Microorganisms (GCM) 10K type strain sequencing project: providing services to taxonomists for standard genome sequencing and annotation.</title>
        <authorList>
            <consortium name="The Broad Institute Genomics Platform"/>
            <consortium name="The Broad Institute Genome Sequencing Center for Infectious Disease"/>
            <person name="Wu L."/>
            <person name="Ma J."/>
        </authorList>
    </citation>
    <scope>NUCLEOTIDE SEQUENCE [LARGE SCALE GENOMIC DNA]</scope>
    <source>
        <strain evidence="4">KCTC 42107</strain>
    </source>
</reference>
<proteinExistence type="predicted"/>
<evidence type="ECO:0000256" key="2">
    <source>
        <dbReference type="SAM" id="SignalP"/>
    </source>
</evidence>
<comment type="caution">
    <text evidence="3">The sequence shown here is derived from an EMBL/GenBank/DDBJ whole genome shotgun (WGS) entry which is preliminary data.</text>
</comment>
<sequence length="349" mass="37925">MKHNLFFKAAAAAILFAACSTEENATSNSTTNLKAKENGLSALQAKAVNKLTQHFTVSTNQERAAIKTNNGVIINFNPQQLTVNGHPVSGNVNIEYVEIFSLGDMVTANKTTMGFIGENNPDDPQMNRLFSGGEFYINVTTEEGQQVDEGTPVVLEVPKDLTSNEGSENDPGQDGMTTWESDGEDTNGDGAPDPEGDTKWDEKEDEQGNPDPVEENGDKYIFQVLSWGWCNIDKLDALPGQRTTIQIQVPTAYNPSNSKCYLAYQGISNSISPMDTFDYPNNRFNEHYGQVIVGMNAYAIFVTHDPVTGNWKYAIKPAVIAPNGLINITNADISTTTDAALISALNALP</sequence>
<feature type="signal peptide" evidence="2">
    <location>
        <begin position="1"/>
        <end position="25"/>
    </location>
</feature>
<dbReference type="EMBL" id="JBHUMD010000007">
    <property type="protein sequence ID" value="MFD2601609.1"/>
    <property type="molecule type" value="Genomic_DNA"/>
</dbReference>
<name>A0ABW5NS15_9FLAO</name>
<dbReference type="RefSeq" id="WP_169519864.1">
    <property type="nucleotide sequence ID" value="NZ_JBHUMD010000007.1"/>
</dbReference>
<feature type="chain" id="PRO_5047070102" description="Lipoprotein" evidence="2">
    <location>
        <begin position="26"/>
        <end position="349"/>
    </location>
</feature>